<evidence type="ECO:0000256" key="6">
    <source>
        <dbReference type="ARBA" id="ARBA00022967"/>
    </source>
</evidence>
<keyword evidence="3" id="KW-0547">Nucleotide-binding</keyword>
<dbReference type="NCBIfam" id="TIGR01189">
    <property type="entry name" value="ccmA"/>
    <property type="match status" value="1"/>
</dbReference>
<dbReference type="InterPro" id="IPR003439">
    <property type="entry name" value="ABC_transporter-like_ATP-bd"/>
</dbReference>
<keyword evidence="2" id="KW-0813">Transport</keyword>
<dbReference type="InterPro" id="IPR005895">
    <property type="entry name" value="ABC_transptr_haem_export_CcmA"/>
</dbReference>
<accession>A0A916ZH31</accession>
<dbReference type="SUPFAM" id="SSF52540">
    <property type="entry name" value="P-loop containing nucleoside triphosphate hydrolases"/>
    <property type="match status" value="1"/>
</dbReference>
<keyword evidence="7" id="KW-0472">Membrane</keyword>
<name>A0A916ZH31_9HYPH</name>
<evidence type="ECO:0000313" key="9">
    <source>
        <dbReference type="EMBL" id="GGD96459.1"/>
    </source>
</evidence>
<evidence type="ECO:0000256" key="3">
    <source>
        <dbReference type="ARBA" id="ARBA00022741"/>
    </source>
</evidence>
<dbReference type="GO" id="GO:0022857">
    <property type="term" value="F:transmembrane transporter activity"/>
    <property type="evidence" value="ECO:0007669"/>
    <property type="project" value="InterPro"/>
</dbReference>
<keyword evidence="4" id="KW-0201">Cytochrome c-type biogenesis</keyword>
<evidence type="ECO:0000256" key="2">
    <source>
        <dbReference type="ARBA" id="ARBA00022448"/>
    </source>
</evidence>
<sequence length="217" mass="22497">MEGLVVARGEAILAGPLDFSLGGGAALAVAGANGAGKSTLLRTLLGLVPAAGGRIVLDGLSAADGEPARHLGEAAHYLAHRNAMKGAETVLANLWFWRRFLGRPGLAPEEALERVGLGHAGALPFAYLSAGQQRRAALARLLVARRPVWLLDEPTAALDTASQGLFRDIAEAHLADGGILIAATHLPLGLAAAELKLERPRPPANASLPADPFDTWQ</sequence>
<dbReference type="SMART" id="SM00382">
    <property type="entry name" value="AAA"/>
    <property type="match status" value="1"/>
</dbReference>
<organism evidence="9 10">
    <name type="scientific">Aureimonas endophytica</name>
    <dbReference type="NCBI Taxonomy" id="2027858"/>
    <lineage>
        <taxon>Bacteria</taxon>
        <taxon>Pseudomonadati</taxon>
        <taxon>Pseudomonadota</taxon>
        <taxon>Alphaproteobacteria</taxon>
        <taxon>Hyphomicrobiales</taxon>
        <taxon>Aurantimonadaceae</taxon>
        <taxon>Aureimonas</taxon>
    </lineage>
</organism>
<gene>
    <name evidence="9" type="primary">ccmA</name>
    <name evidence="9" type="ORF">GCM10011390_14080</name>
</gene>
<comment type="caution">
    <text evidence="9">The sequence shown here is derived from an EMBL/GenBank/DDBJ whole genome shotgun (WGS) entry which is preliminary data.</text>
</comment>
<dbReference type="Gene3D" id="3.40.50.300">
    <property type="entry name" value="P-loop containing nucleotide triphosphate hydrolases"/>
    <property type="match status" value="1"/>
</dbReference>
<feature type="domain" description="ABC transporter" evidence="8">
    <location>
        <begin position="1"/>
        <end position="217"/>
    </location>
</feature>
<protein>
    <submittedName>
        <fullName evidence="9">Cytochrome c biogenesis ATP-binding export protein CcmA</fullName>
    </submittedName>
</protein>
<evidence type="ECO:0000256" key="5">
    <source>
        <dbReference type="ARBA" id="ARBA00022840"/>
    </source>
</evidence>
<dbReference type="PROSITE" id="PS50893">
    <property type="entry name" value="ABC_TRANSPORTER_2"/>
    <property type="match status" value="1"/>
</dbReference>
<dbReference type="PANTHER" id="PTHR43499">
    <property type="entry name" value="ABC TRANSPORTER I FAMILY MEMBER 1"/>
    <property type="match status" value="1"/>
</dbReference>
<evidence type="ECO:0000256" key="1">
    <source>
        <dbReference type="ARBA" id="ARBA00005417"/>
    </source>
</evidence>
<dbReference type="GO" id="GO:0017004">
    <property type="term" value="P:cytochrome complex assembly"/>
    <property type="evidence" value="ECO:0007669"/>
    <property type="project" value="UniProtKB-KW"/>
</dbReference>
<dbReference type="GO" id="GO:0016887">
    <property type="term" value="F:ATP hydrolysis activity"/>
    <property type="evidence" value="ECO:0007669"/>
    <property type="project" value="InterPro"/>
</dbReference>
<keyword evidence="5 9" id="KW-0067">ATP-binding</keyword>
<dbReference type="Pfam" id="PF00005">
    <property type="entry name" value="ABC_tran"/>
    <property type="match status" value="1"/>
</dbReference>
<dbReference type="Proteomes" id="UP000644699">
    <property type="component" value="Unassembled WGS sequence"/>
</dbReference>
<keyword evidence="10" id="KW-1185">Reference proteome</keyword>
<evidence type="ECO:0000259" key="8">
    <source>
        <dbReference type="PROSITE" id="PS50893"/>
    </source>
</evidence>
<dbReference type="InterPro" id="IPR003593">
    <property type="entry name" value="AAA+_ATPase"/>
</dbReference>
<keyword evidence="6" id="KW-1278">Translocase</keyword>
<dbReference type="InterPro" id="IPR027417">
    <property type="entry name" value="P-loop_NTPase"/>
</dbReference>
<proteinExistence type="inferred from homology"/>
<dbReference type="GO" id="GO:0005524">
    <property type="term" value="F:ATP binding"/>
    <property type="evidence" value="ECO:0007669"/>
    <property type="project" value="UniProtKB-KW"/>
</dbReference>
<dbReference type="AlphaFoldDB" id="A0A916ZH31"/>
<evidence type="ECO:0000256" key="7">
    <source>
        <dbReference type="ARBA" id="ARBA00023136"/>
    </source>
</evidence>
<reference evidence="9" key="1">
    <citation type="journal article" date="2014" name="Int. J. Syst. Evol. Microbiol.">
        <title>Complete genome sequence of Corynebacterium casei LMG S-19264T (=DSM 44701T), isolated from a smear-ripened cheese.</title>
        <authorList>
            <consortium name="US DOE Joint Genome Institute (JGI-PGF)"/>
            <person name="Walter F."/>
            <person name="Albersmeier A."/>
            <person name="Kalinowski J."/>
            <person name="Ruckert C."/>
        </authorList>
    </citation>
    <scope>NUCLEOTIDE SEQUENCE</scope>
    <source>
        <strain evidence="9">CGMCC 1.15367</strain>
    </source>
</reference>
<dbReference type="InterPro" id="IPR017871">
    <property type="entry name" value="ABC_transporter-like_CS"/>
</dbReference>
<dbReference type="PANTHER" id="PTHR43499:SF1">
    <property type="entry name" value="ABC TRANSPORTER I FAMILY MEMBER 1"/>
    <property type="match status" value="1"/>
</dbReference>
<evidence type="ECO:0000256" key="4">
    <source>
        <dbReference type="ARBA" id="ARBA00022748"/>
    </source>
</evidence>
<comment type="similarity">
    <text evidence="1">Belongs to the ABC transporter superfamily.</text>
</comment>
<reference evidence="9" key="2">
    <citation type="submission" date="2020-09" db="EMBL/GenBank/DDBJ databases">
        <authorList>
            <person name="Sun Q."/>
            <person name="Zhou Y."/>
        </authorList>
    </citation>
    <scope>NUCLEOTIDE SEQUENCE</scope>
    <source>
        <strain evidence="9">CGMCC 1.15367</strain>
    </source>
</reference>
<evidence type="ECO:0000313" key="10">
    <source>
        <dbReference type="Proteomes" id="UP000644699"/>
    </source>
</evidence>
<dbReference type="PROSITE" id="PS00211">
    <property type="entry name" value="ABC_TRANSPORTER_1"/>
    <property type="match status" value="1"/>
</dbReference>
<dbReference type="EMBL" id="BMIQ01000002">
    <property type="protein sequence ID" value="GGD96459.1"/>
    <property type="molecule type" value="Genomic_DNA"/>
</dbReference>